<dbReference type="Proteomes" id="UP001273166">
    <property type="component" value="Unassembled WGS sequence"/>
</dbReference>
<evidence type="ECO:0000259" key="3">
    <source>
        <dbReference type="PROSITE" id="PS51526"/>
    </source>
</evidence>
<feature type="region of interest" description="Disordered" evidence="2">
    <location>
        <begin position="1"/>
        <end position="32"/>
    </location>
</feature>
<dbReference type="InterPro" id="IPR057321">
    <property type="entry name" value="RFX1-4/6/8-like_BCD"/>
</dbReference>
<evidence type="ECO:0000256" key="2">
    <source>
        <dbReference type="SAM" id="MobiDB-lite"/>
    </source>
</evidence>
<dbReference type="PANTHER" id="PTHR12619">
    <property type="entry name" value="RFX TRANSCRIPTION FACTOR FAMILY"/>
    <property type="match status" value="1"/>
</dbReference>
<dbReference type="RefSeq" id="XP_062724404.1">
    <property type="nucleotide sequence ID" value="XM_062865710.1"/>
</dbReference>
<dbReference type="PROSITE" id="PS51526">
    <property type="entry name" value="RFX_DBD"/>
    <property type="match status" value="1"/>
</dbReference>
<keyword evidence="5" id="KW-1185">Reference proteome</keyword>
<dbReference type="GO" id="GO:0000981">
    <property type="term" value="F:DNA-binding transcription factor activity, RNA polymerase II-specific"/>
    <property type="evidence" value="ECO:0007669"/>
    <property type="project" value="TreeGrafter"/>
</dbReference>
<feature type="region of interest" description="Disordered" evidence="2">
    <location>
        <begin position="687"/>
        <end position="769"/>
    </location>
</feature>
<gene>
    <name evidence="4" type="ORF">B0T15DRAFT_429612</name>
</gene>
<dbReference type="SUPFAM" id="SSF46785">
    <property type="entry name" value="Winged helix' DNA-binding domain"/>
    <property type="match status" value="1"/>
</dbReference>
<feature type="compositionally biased region" description="Basic and acidic residues" evidence="2">
    <location>
        <begin position="703"/>
        <end position="715"/>
    </location>
</feature>
<dbReference type="FunFam" id="1.10.10.10:FF:000119">
    <property type="entry name" value="DNA damage and replication checkpoint protein"/>
    <property type="match status" value="1"/>
</dbReference>
<dbReference type="PANTHER" id="PTHR12619:SF5">
    <property type="entry name" value="TRANSCRIPTION FACTOR RFX4"/>
    <property type="match status" value="1"/>
</dbReference>
<reference evidence="4" key="2">
    <citation type="submission" date="2023-06" db="EMBL/GenBank/DDBJ databases">
        <authorList>
            <consortium name="Lawrence Berkeley National Laboratory"/>
            <person name="Mondo S.J."/>
            <person name="Hensen N."/>
            <person name="Bonometti L."/>
            <person name="Westerberg I."/>
            <person name="Brannstrom I.O."/>
            <person name="Guillou S."/>
            <person name="Cros-Aarteil S."/>
            <person name="Calhoun S."/>
            <person name="Haridas S."/>
            <person name="Kuo A."/>
            <person name="Pangilinan J."/>
            <person name="Riley R."/>
            <person name="Labutti K."/>
            <person name="Andreopoulos B."/>
            <person name="Lipzen A."/>
            <person name="Chen C."/>
            <person name="Yanf M."/>
            <person name="Daum C."/>
            <person name="Ng V."/>
            <person name="Clum A."/>
            <person name="Steindorff A."/>
            <person name="Ohm R."/>
            <person name="Martin F."/>
            <person name="Silar P."/>
            <person name="Natvig D."/>
            <person name="Lalanne C."/>
            <person name="Gautier V."/>
            <person name="Ament-Velasquez S.L."/>
            <person name="Kruys A."/>
            <person name="Hutchinson M.I."/>
            <person name="Powell A.J."/>
            <person name="Barry K."/>
            <person name="Miller A.N."/>
            <person name="Grigoriev I.V."/>
            <person name="Debuchy R."/>
            <person name="Gladieux P."/>
            <person name="Thoren M.H."/>
            <person name="Johannesson H."/>
        </authorList>
    </citation>
    <scope>NUCLEOTIDE SEQUENCE</scope>
    <source>
        <strain evidence="4">CBS 333.67</strain>
    </source>
</reference>
<reference evidence="4" key="1">
    <citation type="journal article" date="2023" name="Mol. Phylogenet. Evol.">
        <title>Genome-scale phylogeny and comparative genomics of the fungal order Sordariales.</title>
        <authorList>
            <person name="Hensen N."/>
            <person name="Bonometti L."/>
            <person name="Westerberg I."/>
            <person name="Brannstrom I.O."/>
            <person name="Guillou S."/>
            <person name="Cros-Aarteil S."/>
            <person name="Calhoun S."/>
            <person name="Haridas S."/>
            <person name="Kuo A."/>
            <person name="Mondo S."/>
            <person name="Pangilinan J."/>
            <person name="Riley R."/>
            <person name="LaButti K."/>
            <person name="Andreopoulos B."/>
            <person name="Lipzen A."/>
            <person name="Chen C."/>
            <person name="Yan M."/>
            <person name="Daum C."/>
            <person name="Ng V."/>
            <person name="Clum A."/>
            <person name="Steindorff A."/>
            <person name="Ohm R.A."/>
            <person name="Martin F."/>
            <person name="Silar P."/>
            <person name="Natvig D.O."/>
            <person name="Lalanne C."/>
            <person name="Gautier V."/>
            <person name="Ament-Velasquez S.L."/>
            <person name="Kruys A."/>
            <person name="Hutchinson M.I."/>
            <person name="Powell A.J."/>
            <person name="Barry K."/>
            <person name="Miller A.N."/>
            <person name="Grigoriev I.V."/>
            <person name="Debuchy R."/>
            <person name="Gladieux P."/>
            <person name="Hiltunen Thoren M."/>
            <person name="Johannesson H."/>
        </authorList>
    </citation>
    <scope>NUCLEOTIDE SEQUENCE</scope>
    <source>
        <strain evidence="4">CBS 333.67</strain>
    </source>
</reference>
<dbReference type="GeneID" id="87884539"/>
<evidence type="ECO:0000313" key="4">
    <source>
        <dbReference type="EMBL" id="KAK3308624.1"/>
    </source>
</evidence>
<organism evidence="4 5">
    <name type="scientific">Chaetomium strumarium</name>
    <dbReference type="NCBI Taxonomy" id="1170767"/>
    <lineage>
        <taxon>Eukaryota</taxon>
        <taxon>Fungi</taxon>
        <taxon>Dikarya</taxon>
        <taxon>Ascomycota</taxon>
        <taxon>Pezizomycotina</taxon>
        <taxon>Sordariomycetes</taxon>
        <taxon>Sordariomycetidae</taxon>
        <taxon>Sordariales</taxon>
        <taxon>Chaetomiaceae</taxon>
        <taxon>Chaetomium</taxon>
    </lineage>
</organism>
<dbReference type="InterPro" id="IPR036390">
    <property type="entry name" value="WH_DNA-bd_sf"/>
</dbReference>
<protein>
    <submittedName>
        <fullName evidence="4">RFX DNA-binding domain-containing protein</fullName>
    </submittedName>
</protein>
<evidence type="ECO:0000313" key="5">
    <source>
        <dbReference type="Proteomes" id="UP001273166"/>
    </source>
</evidence>
<dbReference type="AlphaFoldDB" id="A0AAJ0GYT1"/>
<dbReference type="InterPro" id="IPR039779">
    <property type="entry name" value="RFX-like"/>
</dbReference>
<accession>A0AAJ0GYT1</accession>
<feature type="compositionally biased region" description="Polar residues" evidence="2">
    <location>
        <begin position="687"/>
        <end position="696"/>
    </location>
</feature>
<dbReference type="InterPro" id="IPR036388">
    <property type="entry name" value="WH-like_DNA-bd_sf"/>
</dbReference>
<feature type="region of interest" description="Disordered" evidence="2">
    <location>
        <begin position="298"/>
        <end position="319"/>
    </location>
</feature>
<dbReference type="EMBL" id="JAUDZG010000002">
    <property type="protein sequence ID" value="KAK3308624.1"/>
    <property type="molecule type" value="Genomic_DNA"/>
</dbReference>
<keyword evidence="1 4" id="KW-0238">DNA-binding</keyword>
<dbReference type="InterPro" id="IPR003150">
    <property type="entry name" value="DNA-bd_RFX"/>
</dbReference>
<feature type="domain" description="RFX-type winged-helix" evidence="3">
    <location>
        <begin position="198"/>
        <end position="272"/>
    </location>
</feature>
<proteinExistence type="predicted"/>
<sequence length="789" mass="88117">MDSTHDSLAHVKARKRPRSRGSTASIHSATTQANIEHSFAESAEVYSAPWLSNDTSHPRELPNGSSQMTPEDLLLASQLQQSREYTIDAPVNGPMQSVSFHHHSHSMSRQSLSADSFAGNTSFADDSQMLDRDGNDDGDSFHGLPRPVKAGSRSNANNEMEMRQLFHANKHRTLQDVAQELIGNERGPNSERARQVFAMLWISQTCSAGKGSVPRGRVYANYASKCATERITVLNPASFGKLVRVLFPGLKTRRLGVRGESKYHYVNFQLKEEQPDFRDSTSQPTVPLGESPSLTQTFNALPNHSGTMGPEKSPLSATPLAQESVSKPMRSHEFRHSLYNLPHLTNYEQLQQASKTPQKLHFSTESGESFKQSDPVILPAIEPYLPRGTDPDAAKSLMALYRSYCTSLVECIRYCKEKTFFHLFTSFQGTLTMPVQKLFANPAIAPWIEECDFILYQRMMRIVSSLTLQVVPKPVLDTLRSISDRLVPHIRDSFHGQPQHVVRAKEAPATIFAALLDRALRVNLTAHAAANMLANPANRDLMYMEWMNMVSVRKLAESIPSRAMDDVVNLLLHEMRDLIDPVNVPWGLECLTVHGEVVIRSGRQPREGDGDDSDSSNVLDRWVNFLRSLPSRFPYASATDLVWCVQRLGTVLVRDITISGGKSFGSWWVTKCWIDEMIQFMAEQGGFMQQRSSQSPLPAPKRQATERQISHHESRYSSASEDLDISHMTEPQPDRAPFPSAPAGNNQQTSHDDSGIGIRTPDEESPVEKYSLTPGLFTSAELQDHLGEI</sequence>
<feature type="region of interest" description="Disordered" evidence="2">
    <location>
        <begin position="274"/>
        <end position="293"/>
    </location>
</feature>
<dbReference type="Gene3D" id="1.10.10.10">
    <property type="entry name" value="Winged helix-like DNA-binding domain superfamily/Winged helix DNA-binding domain"/>
    <property type="match status" value="1"/>
</dbReference>
<feature type="compositionally biased region" description="Polar residues" evidence="2">
    <location>
        <begin position="20"/>
        <end position="32"/>
    </location>
</feature>
<comment type="caution">
    <text evidence="4">The sequence shown here is derived from an EMBL/GenBank/DDBJ whole genome shotgun (WGS) entry which is preliminary data.</text>
</comment>
<dbReference type="Pfam" id="PF02257">
    <property type="entry name" value="RFX_DNA_binding"/>
    <property type="match status" value="1"/>
</dbReference>
<evidence type="ECO:0000256" key="1">
    <source>
        <dbReference type="ARBA" id="ARBA00023125"/>
    </source>
</evidence>
<name>A0AAJ0GYT1_9PEZI</name>
<dbReference type="Pfam" id="PF25340">
    <property type="entry name" value="BCD_RFX"/>
    <property type="match status" value="1"/>
</dbReference>
<feature type="region of interest" description="Disordered" evidence="2">
    <location>
        <begin position="89"/>
        <end position="156"/>
    </location>
</feature>
<dbReference type="GO" id="GO:0000978">
    <property type="term" value="F:RNA polymerase II cis-regulatory region sequence-specific DNA binding"/>
    <property type="evidence" value="ECO:0007669"/>
    <property type="project" value="TreeGrafter"/>
</dbReference>